<keyword evidence="2" id="KW-1185">Reference proteome</keyword>
<dbReference type="AlphaFoldDB" id="A0A200QRH4"/>
<dbReference type="InParanoid" id="A0A200QRH4"/>
<organism evidence="1 2">
    <name type="scientific">Macleaya cordata</name>
    <name type="common">Five-seeded plume-poppy</name>
    <name type="synonym">Bocconia cordata</name>
    <dbReference type="NCBI Taxonomy" id="56857"/>
    <lineage>
        <taxon>Eukaryota</taxon>
        <taxon>Viridiplantae</taxon>
        <taxon>Streptophyta</taxon>
        <taxon>Embryophyta</taxon>
        <taxon>Tracheophyta</taxon>
        <taxon>Spermatophyta</taxon>
        <taxon>Magnoliopsida</taxon>
        <taxon>Ranunculales</taxon>
        <taxon>Papaveraceae</taxon>
        <taxon>Papaveroideae</taxon>
        <taxon>Macleaya</taxon>
    </lineage>
</organism>
<protein>
    <recommendedName>
        <fullName evidence="3">Zinc finger protein</fullName>
    </recommendedName>
</protein>
<sequence length="127" mass="14416">MNLGAMGWKWQQKDKKCAFCRRTFSTAQGFGGHQKDLKWKKEALRRKYMGSPSLKSLELSLVIPNVVYVNEWIFASEANRSNNIFKSCDSSDDVKAVAAGMKEIKTEPESMECSESVSEELDLTLRL</sequence>
<name>A0A200QRH4_MACCD</name>
<dbReference type="EMBL" id="MVGT01001244">
    <property type="protein sequence ID" value="OVA13012.1"/>
    <property type="molecule type" value="Genomic_DNA"/>
</dbReference>
<reference evidence="1 2" key="1">
    <citation type="journal article" date="2017" name="Mol. Plant">
        <title>The Genome of Medicinal Plant Macleaya cordata Provides New Insights into Benzylisoquinoline Alkaloids Metabolism.</title>
        <authorList>
            <person name="Liu X."/>
            <person name="Liu Y."/>
            <person name="Huang P."/>
            <person name="Ma Y."/>
            <person name="Qing Z."/>
            <person name="Tang Q."/>
            <person name="Cao H."/>
            <person name="Cheng P."/>
            <person name="Zheng Y."/>
            <person name="Yuan Z."/>
            <person name="Zhou Y."/>
            <person name="Liu J."/>
            <person name="Tang Z."/>
            <person name="Zhuo Y."/>
            <person name="Zhang Y."/>
            <person name="Yu L."/>
            <person name="Huang J."/>
            <person name="Yang P."/>
            <person name="Peng Q."/>
            <person name="Zhang J."/>
            <person name="Jiang W."/>
            <person name="Zhang Z."/>
            <person name="Lin K."/>
            <person name="Ro D.K."/>
            <person name="Chen X."/>
            <person name="Xiong X."/>
            <person name="Shang Y."/>
            <person name="Huang S."/>
            <person name="Zeng J."/>
        </authorList>
    </citation>
    <scope>NUCLEOTIDE SEQUENCE [LARGE SCALE GENOMIC DNA]</scope>
    <source>
        <strain evidence="2">cv. BLH2017</strain>
        <tissue evidence="1">Root</tissue>
    </source>
</reference>
<accession>A0A200QRH4</accession>
<evidence type="ECO:0008006" key="3">
    <source>
        <dbReference type="Google" id="ProtNLM"/>
    </source>
</evidence>
<evidence type="ECO:0000313" key="1">
    <source>
        <dbReference type="EMBL" id="OVA13012.1"/>
    </source>
</evidence>
<gene>
    <name evidence="1" type="ORF">BVC80_8945g13</name>
</gene>
<proteinExistence type="predicted"/>
<evidence type="ECO:0000313" key="2">
    <source>
        <dbReference type="Proteomes" id="UP000195402"/>
    </source>
</evidence>
<comment type="caution">
    <text evidence="1">The sequence shown here is derived from an EMBL/GenBank/DDBJ whole genome shotgun (WGS) entry which is preliminary data.</text>
</comment>
<dbReference type="Proteomes" id="UP000195402">
    <property type="component" value="Unassembled WGS sequence"/>
</dbReference>